<dbReference type="EMBL" id="MU855594">
    <property type="protein sequence ID" value="KAK3901264.1"/>
    <property type="molecule type" value="Genomic_DNA"/>
</dbReference>
<gene>
    <name evidence="2" type="ORF">C8A05DRAFT_35070</name>
</gene>
<feature type="compositionally biased region" description="Low complexity" evidence="1">
    <location>
        <begin position="167"/>
        <end position="176"/>
    </location>
</feature>
<keyword evidence="3" id="KW-1185">Reference proteome</keyword>
<feature type="compositionally biased region" description="Basic and acidic residues" evidence="1">
    <location>
        <begin position="7"/>
        <end position="24"/>
    </location>
</feature>
<evidence type="ECO:0000313" key="3">
    <source>
        <dbReference type="Proteomes" id="UP001303889"/>
    </source>
</evidence>
<sequence>MEGSLNKLDDTPEHTPWESSKEVSKAVSEASGEKEKSEKKPHEKLPDERSEKSSKSPKKSLKVPKPEEEEGPQDTSSEKSSPKSQGEKPQNEPPEKPSKPSEISSSESHEKHTQERQTQEKQTQDKPQNASSPSDSGSDSSPPNSRDEKPQDKSSNHPPPKAKHPSSNDSSSSSSSWFTNPRLPSYPLHKRPPKFHTFYPAESEFIDFSTSAHIQPAGKGTIPDSEYLAQYYVGADEPNPRGPVGSKLYKPAQLAEMARDMRLPAWREPRRWAGAVWAWLAGWVCCFWHTGDRAVWQGVPERFPRRRLEGWREVWDAWVLFVVL</sequence>
<name>A0AAN6RSK8_9PEZI</name>
<reference evidence="2" key="1">
    <citation type="journal article" date="2023" name="Mol. Phylogenet. Evol.">
        <title>Genome-scale phylogeny and comparative genomics of the fungal order Sordariales.</title>
        <authorList>
            <person name="Hensen N."/>
            <person name="Bonometti L."/>
            <person name="Westerberg I."/>
            <person name="Brannstrom I.O."/>
            <person name="Guillou S."/>
            <person name="Cros-Aarteil S."/>
            <person name="Calhoun S."/>
            <person name="Haridas S."/>
            <person name="Kuo A."/>
            <person name="Mondo S."/>
            <person name="Pangilinan J."/>
            <person name="Riley R."/>
            <person name="LaButti K."/>
            <person name="Andreopoulos B."/>
            <person name="Lipzen A."/>
            <person name="Chen C."/>
            <person name="Yan M."/>
            <person name="Daum C."/>
            <person name="Ng V."/>
            <person name="Clum A."/>
            <person name="Steindorff A."/>
            <person name="Ohm R.A."/>
            <person name="Martin F."/>
            <person name="Silar P."/>
            <person name="Natvig D.O."/>
            <person name="Lalanne C."/>
            <person name="Gautier V."/>
            <person name="Ament-Velasquez S.L."/>
            <person name="Kruys A."/>
            <person name="Hutchinson M.I."/>
            <person name="Powell A.J."/>
            <person name="Barry K."/>
            <person name="Miller A.N."/>
            <person name="Grigoriev I.V."/>
            <person name="Debuchy R."/>
            <person name="Gladieux P."/>
            <person name="Hiltunen Thoren M."/>
            <person name="Johannesson H."/>
        </authorList>
    </citation>
    <scope>NUCLEOTIDE SEQUENCE</scope>
    <source>
        <strain evidence="2">CBS 103.79</strain>
    </source>
</reference>
<feature type="region of interest" description="Disordered" evidence="1">
    <location>
        <begin position="1"/>
        <end position="178"/>
    </location>
</feature>
<proteinExistence type="predicted"/>
<dbReference type="Proteomes" id="UP001303889">
    <property type="component" value="Unassembled WGS sequence"/>
</dbReference>
<evidence type="ECO:0000256" key="1">
    <source>
        <dbReference type="SAM" id="MobiDB-lite"/>
    </source>
</evidence>
<comment type="caution">
    <text evidence="2">The sequence shown here is derived from an EMBL/GenBank/DDBJ whole genome shotgun (WGS) entry which is preliminary data.</text>
</comment>
<feature type="non-terminal residue" evidence="2">
    <location>
        <position position="324"/>
    </location>
</feature>
<feature type="compositionally biased region" description="Basic and acidic residues" evidence="1">
    <location>
        <begin position="145"/>
        <end position="155"/>
    </location>
</feature>
<reference evidence="2" key="2">
    <citation type="submission" date="2023-05" db="EMBL/GenBank/DDBJ databases">
        <authorList>
            <consortium name="Lawrence Berkeley National Laboratory"/>
            <person name="Steindorff A."/>
            <person name="Hensen N."/>
            <person name="Bonometti L."/>
            <person name="Westerberg I."/>
            <person name="Brannstrom I.O."/>
            <person name="Guillou S."/>
            <person name="Cros-Aarteil S."/>
            <person name="Calhoun S."/>
            <person name="Haridas S."/>
            <person name="Kuo A."/>
            <person name="Mondo S."/>
            <person name="Pangilinan J."/>
            <person name="Riley R."/>
            <person name="Labutti K."/>
            <person name="Andreopoulos B."/>
            <person name="Lipzen A."/>
            <person name="Chen C."/>
            <person name="Yanf M."/>
            <person name="Daum C."/>
            <person name="Ng V."/>
            <person name="Clum A."/>
            <person name="Ohm R."/>
            <person name="Martin F."/>
            <person name="Silar P."/>
            <person name="Natvig D."/>
            <person name="Lalanne C."/>
            <person name="Gautier V."/>
            <person name="Ament-Velasquez S.L."/>
            <person name="Kruys A."/>
            <person name="Hutchinson M.I."/>
            <person name="Powell A.J."/>
            <person name="Barry K."/>
            <person name="Miller A.N."/>
            <person name="Grigoriev I.V."/>
            <person name="Debuchy R."/>
            <person name="Gladieux P."/>
            <person name="Thoren M.H."/>
            <person name="Johannesson H."/>
        </authorList>
    </citation>
    <scope>NUCLEOTIDE SEQUENCE</scope>
    <source>
        <strain evidence="2">CBS 103.79</strain>
    </source>
</reference>
<organism evidence="2 3">
    <name type="scientific">Staphylotrichum tortipilum</name>
    <dbReference type="NCBI Taxonomy" id="2831512"/>
    <lineage>
        <taxon>Eukaryota</taxon>
        <taxon>Fungi</taxon>
        <taxon>Dikarya</taxon>
        <taxon>Ascomycota</taxon>
        <taxon>Pezizomycotina</taxon>
        <taxon>Sordariomycetes</taxon>
        <taxon>Sordariomycetidae</taxon>
        <taxon>Sordariales</taxon>
        <taxon>Chaetomiaceae</taxon>
        <taxon>Staphylotrichum</taxon>
    </lineage>
</organism>
<feature type="compositionally biased region" description="Basic and acidic residues" evidence="1">
    <location>
        <begin position="107"/>
        <end position="124"/>
    </location>
</feature>
<feature type="compositionally biased region" description="Basic and acidic residues" evidence="1">
    <location>
        <begin position="31"/>
        <end position="54"/>
    </location>
</feature>
<dbReference type="AlphaFoldDB" id="A0AAN6RSK8"/>
<feature type="compositionally biased region" description="Basic and acidic residues" evidence="1">
    <location>
        <begin position="76"/>
        <end position="99"/>
    </location>
</feature>
<evidence type="ECO:0000313" key="2">
    <source>
        <dbReference type="EMBL" id="KAK3901264.1"/>
    </source>
</evidence>
<feature type="compositionally biased region" description="Low complexity" evidence="1">
    <location>
        <begin position="131"/>
        <end position="144"/>
    </location>
</feature>
<protein>
    <submittedName>
        <fullName evidence="2">Uncharacterized protein</fullName>
    </submittedName>
</protein>
<accession>A0AAN6RSK8</accession>